<dbReference type="Gene3D" id="1.20.1160.11">
    <property type="entry name" value="Paired amphipathic helix"/>
    <property type="match status" value="1"/>
</dbReference>
<reference evidence="4" key="1">
    <citation type="submission" date="2023-02" db="EMBL/GenBank/DDBJ databases">
        <title>Genome of toxic invasive species Heracleum sosnowskyi carries increased number of genes despite the absence of recent whole-genome duplications.</title>
        <authorList>
            <person name="Schelkunov M."/>
            <person name="Shtratnikova V."/>
            <person name="Makarenko M."/>
            <person name="Klepikova A."/>
            <person name="Omelchenko D."/>
            <person name="Novikova G."/>
            <person name="Obukhova E."/>
            <person name="Bogdanov V."/>
            <person name="Penin A."/>
            <person name="Logacheva M."/>
        </authorList>
    </citation>
    <scope>NUCLEOTIDE SEQUENCE</scope>
    <source>
        <strain evidence="4">Hsosn_3</strain>
        <tissue evidence="4">Leaf</tissue>
    </source>
</reference>
<dbReference type="GO" id="GO:0000785">
    <property type="term" value="C:chromatin"/>
    <property type="evidence" value="ECO:0007669"/>
    <property type="project" value="TreeGrafter"/>
</dbReference>
<keyword evidence="2 3" id="KW-0539">Nucleus</keyword>
<dbReference type="SUPFAM" id="SSF47762">
    <property type="entry name" value="PAH2 domain"/>
    <property type="match status" value="1"/>
</dbReference>
<dbReference type="InterPro" id="IPR039774">
    <property type="entry name" value="Sin3-like"/>
</dbReference>
<evidence type="ECO:0000256" key="1">
    <source>
        <dbReference type="ARBA" id="ARBA00004123"/>
    </source>
</evidence>
<dbReference type="AlphaFoldDB" id="A0AAD8H8E5"/>
<dbReference type="PANTHER" id="PTHR12346">
    <property type="entry name" value="SIN3B-RELATED"/>
    <property type="match status" value="1"/>
</dbReference>
<comment type="subcellular location">
    <subcellularLocation>
        <location evidence="1 3">Nucleus</location>
    </subcellularLocation>
</comment>
<comment type="caution">
    <text evidence="4">The sequence shown here is derived from an EMBL/GenBank/DDBJ whole genome shotgun (WGS) entry which is preliminary data.</text>
</comment>
<dbReference type="Proteomes" id="UP001237642">
    <property type="component" value="Unassembled WGS sequence"/>
</dbReference>
<reference evidence="4" key="2">
    <citation type="submission" date="2023-05" db="EMBL/GenBank/DDBJ databases">
        <authorList>
            <person name="Schelkunov M.I."/>
        </authorList>
    </citation>
    <scope>NUCLEOTIDE SEQUENCE</scope>
    <source>
        <strain evidence="4">Hsosn_3</strain>
        <tissue evidence="4">Leaf</tissue>
    </source>
</reference>
<dbReference type="PANTHER" id="PTHR12346:SF8">
    <property type="entry name" value="PAIRED AMPHIPATHIC HELIX PROTEIN SIN3-LIKE 2"/>
    <property type="match status" value="1"/>
</dbReference>
<dbReference type="Pfam" id="PF02671">
    <property type="entry name" value="PAH"/>
    <property type="match status" value="1"/>
</dbReference>
<gene>
    <name evidence="4" type="ORF">POM88_046180</name>
</gene>
<dbReference type="GO" id="GO:0000122">
    <property type="term" value="P:negative regulation of transcription by RNA polymerase II"/>
    <property type="evidence" value="ECO:0007669"/>
    <property type="project" value="TreeGrafter"/>
</dbReference>
<name>A0AAD8H8E5_9APIA</name>
<evidence type="ECO:0000256" key="2">
    <source>
        <dbReference type="ARBA" id="ARBA00023242"/>
    </source>
</evidence>
<dbReference type="InterPro" id="IPR036600">
    <property type="entry name" value="PAH_sf"/>
</dbReference>
<dbReference type="GO" id="GO:0000118">
    <property type="term" value="C:histone deacetylase complex"/>
    <property type="evidence" value="ECO:0007669"/>
    <property type="project" value="TreeGrafter"/>
</dbReference>
<proteinExistence type="predicted"/>
<sequence length="165" mass="18680">MRMPKVVQIRVVEDIPVKVDMLVKVLEGTKLGMLLNMPVKVLKLLRLVQKPGRVLQKEPKVVYFVKSNQIPRKEHKGIEEVYHEVVALFDDHPDLLDEFIRFLPDALAVASAHNDSVGRQLLNRYDERSSAVLAQRGTPMVSKVFSGTESLLRTLSMIQISSIPI</sequence>
<dbReference type="GO" id="GO:0003714">
    <property type="term" value="F:transcription corepressor activity"/>
    <property type="evidence" value="ECO:0007669"/>
    <property type="project" value="InterPro"/>
</dbReference>
<accession>A0AAD8H8E5</accession>
<evidence type="ECO:0000256" key="3">
    <source>
        <dbReference type="PROSITE-ProRule" id="PRU00810"/>
    </source>
</evidence>
<dbReference type="InterPro" id="IPR003822">
    <property type="entry name" value="PAH"/>
</dbReference>
<protein>
    <submittedName>
        <fullName evidence="4">Uncharacterized protein</fullName>
    </submittedName>
</protein>
<dbReference type="EMBL" id="JAUIZM010000010">
    <property type="protein sequence ID" value="KAK1361706.1"/>
    <property type="molecule type" value="Genomic_DNA"/>
</dbReference>
<evidence type="ECO:0000313" key="4">
    <source>
        <dbReference type="EMBL" id="KAK1361706.1"/>
    </source>
</evidence>
<keyword evidence="5" id="KW-1185">Reference proteome</keyword>
<organism evidence="4 5">
    <name type="scientific">Heracleum sosnowskyi</name>
    <dbReference type="NCBI Taxonomy" id="360622"/>
    <lineage>
        <taxon>Eukaryota</taxon>
        <taxon>Viridiplantae</taxon>
        <taxon>Streptophyta</taxon>
        <taxon>Embryophyta</taxon>
        <taxon>Tracheophyta</taxon>
        <taxon>Spermatophyta</taxon>
        <taxon>Magnoliopsida</taxon>
        <taxon>eudicotyledons</taxon>
        <taxon>Gunneridae</taxon>
        <taxon>Pentapetalae</taxon>
        <taxon>asterids</taxon>
        <taxon>campanulids</taxon>
        <taxon>Apiales</taxon>
        <taxon>Apiaceae</taxon>
        <taxon>Apioideae</taxon>
        <taxon>apioid superclade</taxon>
        <taxon>Tordylieae</taxon>
        <taxon>Tordyliinae</taxon>
        <taxon>Heracleum</taxon>
    </lineage>
</organism>
<dbReference type="PROSITE" id="PS51477">
    <property type="entry name" value="PAH"/>
    <property type="match status" value="1"/>
</dbReference>
<evidence type="ECO:0000313" key="5">
    <source>
        <dbReference type="Proteomes" id="UP001237642"/>
    </source>
</evidence>